<comment type="caution">
    <text evidence="2">The sequence shown here is derived from an EMBL/GenBank/DDBJ whole genome shotgun (WGS) entry which is preliminary data.</text>
</comment>
<evidence type="ECO:0000313" key="3">
    <source>
        <dbReference type="Proteomes" id="UP001595075"/>
    </source>
</evidence>
<evidence type="ECO:0000256" key="1">
    <source>
        <dbReference type="SAM" id="Phobius"/>
    </source>
</evidence>
<dbReference type="InterPro" id="IPR053008">
    <property type="entry name" value="Phomopsin_biosynth_assoc"/>
</dbReference>
<evidence type="ECO:0000313" key="2">
    <source>
        <dbReference type="EMBL" id="KAL2063650.1"/>
    </source>
</evidence>
<dbReference type="EMBL" id="JAZHXI010000015">
    <property type="protein sequence ID" value="KAL2063650.1"/>
    <property type="molecule type" value="Genomic_DNA"/>
</dbReference>
<feature type="transmembrane region" description="Helical" evidence="1">
    <location>
        <begin position="65"/>
        <end position="84"/>
    </location>
</feature>
<reference evidence="2 3" key="1">
    <citation type="journal article" date="2024" name="Commun. Biol.">
        <title>Comparative genomic analysis of thermophilic fungi reveals convergent evolutionary adaptations and gene losses.</title>
        <authorList>
            <person name="Steindorff A.S."/>
            <person name="Aguilar-Pontes M.V."/>
            <person name="Robinson A.J."/>
            <person name="Andreopoulos B."/>
            <person name="LaButti K."/>
            <person name="Kuo A."/>
            <person name="Mondo S."/>
            <person name="Riley R."/>
            <person name="Otillar R."/>
            <person name="Haridas S."/>
            <person name="Lipzen A."/>
            <person name="Grimwood J."/>
            <person name="Schmutz J."/>
            <person name="Clum A."/>
            <person name="Reid I.D."/>
            <person name="Moisan M.C."/>
            <person name="Butler G."/>
            <person name="Nguyen T.T.M."/>
            <person name="Dewar K."/>
            <person name="Conant G."/>
            <person name="Drula E."/>
            <person name="Henrissat B."/>
            <person name="Hansel C."/>
            <person name="Singer S."/>
            <person name="Hutchinson M.I."/>
            <person name="de Vries R.P."/>
            <person name="Natvig D.O."/>
            <person name="Powell A.J."/>
            <person name="Tsang A."/>
            <person name="Grigoriev I.V."/>
        </authorList>
    </citation>
    <scope>NUCLEOTIDE SEQUENCE [LARGE SCALE GENOMIC DNA]</scope>
    <source>
        <strain evidence="2 3">CBS 494.80</strain>
    </source>
</reference>
<protein>
    <submittedName>
        <fullName evidence="2">Uncharacterized protein</fullName>
    </submittedName>
</protein>
<keyword evidence="1" id="KW-1133">Transmembrane helix</keyword>
<dbReference type="Proteomes" id="UP001595075">
    <property type="component" value="Unassembled WGS sequence"/>
</dbReference>
<sequence length="283" mass="32607">MAAQLINIQTSLTRLRAKSHQILHLWKIGSYEELSQGRGEGKADEETQNSLAGVESLTQSRTTRYIITAAIFLLTLIAIPTYLMSHPSKPRWLSCGDNPTTARERGCSFDLITFAWQMPKCYDAPLVDEFAGWEHWTFWTNEHGNETVSLVEARKGDRELWLAWQYHFVHCTFVWRQMHRAYETGWIDEHSRSYRHTTHCQKMLLMDCNDEGRFCILPNDTVITAADLIYPACEKVSRATQIVAELINWLSSRGSQAGRWSVETVFTEPCIDTRTAVKFLEVK</sequence>
<gene>
    <name evidence="2" type="ORF">VTL71DRAFT_5455</name>
</gene>
<keyword evidence="1" id="KW-0472">Membrane</keyword>
<proteinExistence type="predicted"/>
<keyword evidence="1" id="KW-0812">Transmembrane</keyword>
<keyword evidence="3" id="KW-1185">Reference proteome</keyword>
<dbReference type="PANTHER" id="PTHR35896">
    <property type="entry name" value="IG-LIKE DOMAIN-CONTAINING PROTEIN"/>
    <property type="match status" value="1"/>
</dbReference>
<name>A0ABR4C191_9HELO</name>
<organism evidence="2 3">
    <name type="scientific">Oculimacula yallundae</name>
    <dbReference type="NCBI Taxonomy" id="86028"/>
    <lineage>
        <taxon>Eukaryota</taxon>
        <taxon>Fungi</taxon>
        <taxon>Dikarya</taxon>
        <taxon>Ascomycota</taxon>
        <taxon>Pezizomycotina</taxon>
        <taxon>Leotiomycetes</taxon>
        <taxon>Helotiales</taxon>
        <taxon>Ploettnerulaceae</taxon>
        <taxon>Oculimacula</taxon>
    </lineage>
</organism>
<dbReference type="PANTHER" id="PTHR35896:SF3">
    <property type="entry name" value="MAJOR FACILITATOR SUPERFAMILY TRANSPORTER"/>
    <property type="match status" value="1"/>
</dbReference>
<accession>A0ABR4C191</accession>